<protein>
    <submittedName>
        <fullName evidence="2">Uncharacterized protein</fullName>
    </submittedName>
</protein>
<dbReference type="eggNOG" id="ENOG502T8YF">
    <property type="taxonomic scope" value="Eukaryota"/>
</dbReference>
<evidence type="ECO:0000256" key="1">
    <source>
        <dbReference type="SAM" id="Phobius"/>
    </source>
</evidence>
<dbReference type="Proteomes" id="UP000001449">
    <property type="component" value="Chromosome 6"/>
</dbReference>
<reference evidence="2 3" key="2">
    <citation type="journal article" date="2008" name="Nature">
        <title>The Phaeodactylum genome reveals the evolutionary history of diatom genomes.</title>
        <authorList>
            <person name="Bowler C."/>
            <person name="Allen A.E."/>
            <person name="Badger J.H."/>
            <person name="Grimwood J."/>
            <person name="Jabbari K."/>
            <person name="Kuo A."/>
            <person name="Maheswari U."/>
            <person name="Martens C."/>
            <person name="Maumus F."/>
            <person name="Otillar R.P."/>
            <person name="Rayko E."/>
            <person name="Salamov A."/>
            <person name="Vandepoele K."/>
            <person name="Beszteri B."/>
            <person name="Gruber A."/>
            <person name="Heijde M."/>
            <person name="Katinka M."/>
            <person name="Mock T."/>
            <person name="Valentin K."/>
            <person name="Verret F."/>
            <person name="Berges J.A."/>
            <person name="Brownlee C."/>
            <person name="Cadoret J.P."/>
            <person name="Chiovitti A."/>
            <person name="Choi C.J."/>
            <person name="Coesel S."/>
            <person name="De Martino A."/>
            <person name="Detter J.C."/>
            <person name="Durkin C."/>
            <person name="Falciatore A."/>
            <person name="Fournet J."/>
            <person name="Haruta M."/>
            <person name="Huysman M.J."/>
            <person name="Jenkins B.D."/>
            <person name="Jiroutova K."/>
            <person name="Jorgensen R.E."/>
            <person name="Joubert Y."/>
            <person name="Kaplan A."/>
            <person name="Kroger N."/>
            <person name="Kroth P.G."/>
            <person name="La Roche J."/>
            <person name="Lindquist E."/>
            <person name="Lommer M."/>
            <person name="Martin-Jezequel V."/>
            <person name="Lopez P.J."/>
            <person name="Lucas S."/>
            <person name="Mangogna M."/>
            <person name="McGinnis K."/>
            <person name="Medlin L.K."/>
            <person name="Montsant A."/>
            <person name="Oudot-Le Secq M.P."/>
            <person name="Napoli C."/>
            <person name="Obornik M."/>
            <person name="Parker M.S."/>
            <person name="Petit J.L."/>
            <person name="Porcel B.M."/>
            <person name="Poulsen N."/>
            <person name="Robison M."/>
            <person name="Rychlewski L."/>
            <person name="Rynearson T.A."/>
            <person name="Schmutz J."/>
            <person name="Shapiro H."/>
            <person name="Siaut M."/>
            <person name="Stanley M."/>
            <person name="Sussman M.R."/>
            <person name="Taylor A.R."/>
            <person name="Vardi A."/>
            <person name="von Dassow P."/>
            <person name="Vyverman W."/>
            <person name="Willis A."/>
            <person name="Wyrwicz L.S."/>
            <person name="Rokhsar D.S."/>
            <person name="Weissenbach J."/>
            <person name="Armbrust E.V."/>
            <person name="Green B.R."/>
            <person name="Van de Peer Y."/>
            <person name="Grigoriev I.V."/>
        </authorList>
    </citation>
    <scope>NUCLEOTIDE SEQUENCE [LARGE SCALE GENOMIC DNA]</scope>
    <source>
        <strain evidence="2 3">CCMP1335</strain>
    </source>
</reference>
<sequence length="572" mass="64271">MPLSAENSPLLGIQFVDNRHKPKEAKQRRPKQDHEFHVQTSEHRRNFIWALFLSTVCLVAVYVLKNAPTLPQRSGTSASKRADTNYPFSSFRLSKQDGINAMEKSANPLARDVMASIEENAKPNHSHPKVSPYTKVQTLSFQIYTGGAPAYLTDELTGSTKHNHECKGLNSYGLPEDSNTLQCYLGLEDTALDVQRRLGIMRDAVDRAYDVSDQDESTLKIFLAPEFFFRGKDGAFAFANEEQVVSTGECSDICHILKGLEDIAAHKRFENWLFLFGTVIGSETLPTEDAYDFQFYNFAPLYRGFDPATSKRIGKNFIVPKRYVSNIDFLTPLRHLTNKSIAMELLDEQDPSVAGTLMNPHSVGHKRYDNEMWAKYKDELSSLGYTMIEYGWFYMDGIAFSVEICLDHLVHRALMTYMADVVTGSKTLVPSSANDSVEWVGIPRNQAQISLVSSAGMDVTVSSLALANGGHIFLQDGMEGDVSPHSTYGEDECQPNEFEFLGGSQSVKRTAVVSATDVTFEYEMNMNFTDYNLYPAEGSRHWRDVLKGVFSRETYPPKLTVYETVNITSLEH</sequence>
<dbReference type="RefSeq" id="XP_002291306.1">
    <property type="nucleotide sequence ID" value="XM_002291270.1"/>
</dbReference>
<keyword evidence="1" id="KW-0812">Transmembrane</keyword>
<proteinExistence type="predicted"/>
<dbReference type="PaxDb" id="35128-Thaps22957"/>
<reference evidence="2 3" key="1">
    <citation type="journal article" date="2004" name="Science">
        <title>The genome of the diatom Thalassiosira pseudonana: ecology, evolution, and metabolism.</title>
        <authorList>
            <person name="Armbrust E.V."/>
            <person name="Berges J.A."/>
            <person name="Bowler C."/>
            <person name="Green B.R."/>
            <person name="Martinez D."/>
            <person name="Putnam N.H."/>
            <person name="Zhou S."/>
            <person name="Allen A.E."/>
            <person name="Apt K.E."/>
            <person name="Bechner M."/>
            <person name="Brzezinski M.A."/>
            <person name="Chaal B.K."/>
            <person name="Chiovitti A."/>
            <person name="Davis A.K."/>
            <person name="Demarest M.S."/>
            <person name="Detter J.C."/>
            <person name="Glavina T."/>
            <person name="Goodstein D."/>
            <person name="Hadi M.Z."/>
            <person name="Hellsten U."/>
            <person name="Hildebrand M."/>
            <person name="Jenkins B.D."/>
            <person name="Jurka J."/>
            <person name="Kapitonov V.V."/>
            <person name="Kroger N."/>
            <person name="Lau W.W."/>
            <person name="Lane T.W."/>
            <person name="Larimer F.W."/>
            <person name="Lippmeier J.C."/>
            <person name="Lucas S."/>
            <person name="Medina M."/>
            <person name="Montsant A."/>
            <person name="Obornik M."/>
            <person name="Parker M.S."/>
            <person name="Palenik B."/>
            <person name="Pazour G.J."/>
            <person name="Richardson P.M."/>
            <person name="Rynearson T.A."/>
            <person name="Saito M.A."/>
            <person name="Schwartz D.C."/>
            <person name="Thamatrakoln K."/>
            <person name="Valentin K."/>
            <person name="Vardi A."/>
            <person name="Wilkerson F.P."/>
            <person name="Rokhsar D.S."/>
        </authorList>
    </citation>
    <scope>NUCLEOTIDE SEQUENCE [LARGE SCALE GENOMIC DNA]</scope>
    <source>
        <strain evidence="2 3">CCMP1335</strain>
    </source>
</reference>
<dbReference type="HOGENOM" id="CLU_571772_0_0_1"/>
<dbReference type="EMBL" id="CM000643">
    <property type="protein sequence ID" value="EED91413.1"/>
    <property type="molecule type" value="Genomic_DNA"/>
</dbReference>
<evidence type="ECO:0000313" key="3">
    <source>
        <dbReference type="Proteomes" id="UP000001449"/>
    </source>
</evidence>
<dbReference type="GeneID" id="7442331"/>
<dbReference type="AlphaFoldDB" id="B8C4Y3"/>
<keyword evidence="1" id="KW-0472">Membrane</keyword>
<gene>
    <name evidence="2" type="ORF">THAPSDRAFT_22957</name>
</gene>
<keyword evidence="3" id="KW-1185">Reference proteome</keyword>
<dbReference type="KEGG" id="tps:THAPSDRAFT_22957"/>
<feature type="transmembrane region" description="Helical" evidence="1">
    <location>
        <begin position="47"/>
        <end position="64"/>
    </location>
</feature>
<evidence type="ECO:0000313" key="2">
    <source>
        <dbReference type="EMBL" id="EED91413.1"/>
    </source>
</evidence>
<organism evidence="2 3">
    <name type="scientific">Thalassiosira pseudonana</name>
    <name type="common">Marine diatom</name>
    <name type="synonym">Cyclotella nana</name>
    <dbReference type="NCBI Taxonomy" id="35128"/>
    <lineage>
        <taxon>Eukaryota</taxon>
        <taxon>Sar</taxon>
        <taxon>Stramenopiles</taxon>
        <taxon>Ochrophyta</taxon>
        <taxon>Bacillariophyta</taxon>
        <taxon>Coscinodiscophyceae</taxon>
        <taxon>Thalassiosirophycidae</taxon>
        <taxon>Thalassiosirales</taxon>
        <taxon>Thalassiosiraceae</taxon>
        <taxon>Thalassiosira</taxon>
    </lineage>
</organism>
<name>B8C4Y3_THAPS</name>
<keyword evidence="1" id="KW-1133">Transmembrane helix</keyword>
<dbReference type="InParanoid" id="B8C4Y3"/>
<accession>B8C4Y3</accession>
<dbReference type="OMA" id="CSDICHI"/>